<dbReference type="EMBL" id="AP012603">
    <property type="protein sequence ID" value="BAM86782.1"/>
    <property type="molecule type" value="Genomic_DNA"/>
</dbReference>
<dbReference type="PROSITE" id="PS51257">
    <property type="entry name" value="PROKAR_LIPOPROTEIN"/>
    <property type="match status" value="1"/>
</dbReference>
<dbReference type="RefSeq" id="WP_015663918.1">
    <property type="nucleotide sequence ID" value="NC_020453.1"/>
</dbReference>
<evidence type="ECO:0000256" key="2">
    <source>
        <dbReference type="SAM" id="SignalP"/>
    </source>
</evidence>
<gene>
    <name evidence="3" type="ORF">S58_07690</name>
</gene>
<feature type="chain" id="PRO_5004061968" evidence="2">
    <location>
        <begin position="27"/>
        <end position="188"/>
    </location>
</feature>
<dbReference type="eggNOG" id="ENOG5032YD6">
    <property type="taxonomic scope" value="Bacteria"/>
</dbReference>
<dbReference type="OrthoDB" id="7870871at2"/>
<dbReference type="AlphaFoldDB" id="M4Z1Z7"/>
<protein>
    <submittedName>
        <fullName evidence="3">Uncharacterized protein</fullName>
    </submittedName>
</protein>
<name>M4Z1Z7_9BRAD</name>
<dbReference type="KEGG" id="aol:S58_07690"/>
<feature type="region of interest" description="Disordered" evidence="1">
    <location>
        <begin position="93"/>
        <end position="160"/>
    </location>
</feature>
<keyword evidence="4" id="KW-1185">Reference proteome</keyword>
<keyword evidence="2" id="KW-0732">Signal</keyword>
<reference evidence="3 4" key="1">
    <citation type="journal article" date="2013" name="Appl. Environ. Microbiol.">
        <title>Genome analysis suggests that the soil oligotrophic bacterium Agromonas oligotrophica (Bradyrhizobium oligotrophicum) is a nitrogen-fixing symbiont of Aeschynomene indica.</title>
        <authorList>
            <person name="Okubo T."/>
            <person name="Fukushima S."/>
            <person name="Itakura M."/>
            <person name="Oshima K."/>
            <person name="Longtonglang A."/>
            <person name="Teaumroong N."/>
            <person name="Mitsui H."/>
            <person name="Hattori M."/>
            <person name="Hattori R."/>
            <person name="Hattori T."/>
            <person name="Minamisawa K."/>
        </authorList>
    </citation>
    <scope>NUCLEOTIDE SEQUENCE [LARGE SCALE GENOMIC DNA]</scope>
    <source>
        <strain evidence="3 4">S58</strain>
    </source>
</reference>
<dbReference type="HOGENOM" id="CLU_110713_0_0_5"/>
<evidence type="ECO:0000313" key="3">
    <source>
        <dbReference type="EMBL" id="BAM86782.1"/>
    </source>
</evidence>
<feature type="signal peptide" evidence="2">
    <location>
        <begin position="1"/>
        <end position="26"/>
    </location>
</feature>
<evidence type="ECO:0000313" key="4">
    <source>
        <dbReference type="Proteomes" id="UP000011841"/>
    </source>
</evidence>
<dbReference type="STRING" id="1245469.S58_07690"/>
<dbReference type="PATRIC" id="fig|1245469.3.peg.787"/>
<feature type="compositionally biased region" description="Basic and acidic residues" evidence="1">
    <location>
        <begin position="124"/>
        <end position="150"/>
    </location>
</feature>
<dbReference type="Proteomes" id="UP000011841">
    <property type="component" value="Chromosome"/>
</dbReference>
<organism evidence="3 4">
    <name type="scientific">Bradyrhizobium oligotrophicum S58</name>
    <dbReference type="NCBI Taxonomy" id="1245469"/>
    <lineage>
        <taxon>Bacteria</taxon>
        <taxon>Pseudomonadati</taxon>
        <taxon>Pseudomonadota</taxon>
        <taxon>Alphaproteobacteria</taxon>
        <taxon>Hyphomicrobiales</taxon>
        <taxon>Nitrobacteraceae</taxon>
        <taxon>Bradyrhizobium</taxon>
    </lineage>
</organism>
<sequence length="188" mass="20375">MSLTKPYRPPLVALLALSCLGGEAFAVEDTAPDSDKGRYTMSTTPDGVIRLDTRNGAVSMCNNSGGSGFACYAVPDERAALDAEIGRLQAENERLKGQLASRDQSISGKIDEPLPKDQALPKSDQLKKAEPKSGDKSGESRSSDGTRKLEIPLPSDQDMDRMMGFLEQAWRRLIDMATRVQKDVSGKI</sequence>
<accession>M4Z1Z7</accession>
<proteinExistence type="predicted"/>
<evidence type="ECO:0000256" key="1">
    <source>
        <dbReference type="SAM" id="MobiDB-lite"/>
    </source>
</evidence>
<dbReference type="GeneID" id="301814765"/>